<comment type="caution">
    <text evidence="1">The sequence shown here is derived from an EMBL/GenBank/DDBJ whole genome shotgun (WGS) entry which is preliminary data.</text>
</comment>
<gene>
    <name evidence="1" type="ORF">DI536_16995</name>
</gene>
<protein>
    <submittedName>
        <fullName evidence="1">Uncharacterized protein</fullName>
    </submittedName>
</protein>
<organism evidence="1 2">
    <name type="scientific">Archangium gephyra</name>
    <dbReference type="NCBI Taxonomy" id="48"/>
    <lineage>
        <taxon>Bacteria</taxon>
        <taxon>Pseudomonadati</taxon>
        <taxon>Myxococcota</taxon>
        <taxon>Myxococcia</taxon>
        <taxon>Myxococcales</taxon>
        <taxon>Cystobacterineae</taxon>
        <taxon>Archangiaceae</taxon>
        <taxon>Archangium</taxon>
    </lineage>
</organism>
<dbReference type="AlphaFoldDB" id="A0A2W5US92"/>
<accession>A0A2W5US92</accession>
<sequence length="151" mass="16007">MRTLTNTLLTAGLATAATTITAVVLGARRKRPAKIVNSTSHILWGDRDAKRASEFDLKHTLTGFALNAGAMVAWAGTQQLLFGKPAGRSLTRAAAVGAATSALAWLTDYKVVPKRLTPGFEMHLDAREMTVMYGVLAGALALGRALRTDEA</sequence>
<evidence type="ECO:0000313" key="2">
    <source>
        <dbReference type="Proteomes" id="UP000249061"/>
    </source>
</evidence>
<dbReference type="Proteomes" id="UP000249061">
    <property type="component" value="Unassembled WGS sequence"/>
</dbReference>
<name>A0A2W5US92_9BACT</name>
<proteinExistence type="predicted"/>
<evidence type="ECO:0000313" key="1">
    <source>
        <dbReference type="EMBL" id="PZR12018.1"/>
    </source>
</evidence>
<dbReference type="EMBL" id="QFQP01000013">
    <property type="protein sequence ID" value="PZR12018.1"/>
    <property type="molecule type" value="Genomic_DNA"/>
</dbReference>
<reference evidence="1 2" key="1">
    <citation type="submission" date="2017-08" db="EMBL/GenBank/DDBJ databases">
        <title>Infants hospitalized years apart are colonized by the same room-sourced microbial strains.</title>
        <authorList>
            <person name="Brooks B."/>
            <person name="Olm M.R."/>
            <person name="Firek B.A."/>
            <person name="Baker R."/>
            <person name="Thomas B.C."/>
            <person name="Morowitz M.J."/>
            <person name="Banfield J.F."/>
        </authorList>
    </citation>
    <scope>NUCLEOTIDE SEQUENCE [LARGE SCALE GENOMIC DNA]</scope>
    <source>
        <strain evidence="1">S2_003_000_R2_14</strain>
    </source>
</reference>